<feature type="compositionally biased region" description="Pro residues" evidence="1">
    <location>
        <begin position="463"/>
        <end position="475"/>
    </location>
</feature>
<reference evidence="2" key="1">
    <citation type="journal article" date="2023" name="Mol. Phylogenet. Evol.">
        <title>Genome-scale phylogeny and comparative genomics of the fungal order Sordariales.</title>
        <authorList>
            <person name="Hensen N."/>
            <person name="Bonometti L."/>
            <person name="Westerberg I."/>
            <person name="Brannstrom I.O."/>
            <person name="Guillou S."/>
            <person name="Cros-Aarteil S."/>
            <person name="Calhoun S."/>
            <person name="Haridas S."/>
            <person name="Kuo A."/>
            <person name="Mondo S."/>
            <person name="Pangilinan J."/>
            <person name="Riley R."/>
            <person name="LaButti K."/>
            <person name="Andreopoulos B."/>
            <person name="Lipzen A."/>
            <person name="Chen C."/>
            <person name="Yan M."/>
            <person name="Daum C."/>
            <person name="Ng V."/>
            <person name="Clum A."/>
            <person name="Steindorff A."/>
            <person name="Ohm R.A."/>
            <person name="Martin F."/>
            <person name="Silar P."/>
            <person name="Natvig D.O."/>
            <person name="Lalanne C."/>
            <person name="Gautier V."/>
            <person name="Ament-Velasquez S.L."/>
            <person name="Kruys A."/>
            <person name="Hutchinson M.I."/>
            <person name="Powell A.J."/>
            <person name="Barry K."/>
            <person name="Miller A.N."/>
            <person name="Grigoriev I.V."/>
            <person name="Debuchy R."/>
            <person name="Gladieux P."/>
            <person name="Hiltunen Thoren M."/>
            <person name="Johannesson H."/>
        </authorList>
    </citation>
    <scope>NUCLEOTIDE SEQUENCE</scope>
    <source>
        <strain evidence="2">CBS 168.71</strain>
    </source>
</reference>
<accession>A0AAE0H9V8</accession>
<feature type="region of interest" description="Disordered" evidence="1">
    <location>
        <begin position="409"/>
        <end position="1239"/>
    </location>
</feature>
<proteinExistence type="predicted"/>
<organism evidence="2 3">
    <name type="scientific">Chaetomium fimeti</name>
    <dbReference type="NCBI Taxonomy" id="1854472"/>
    <lineage>
        <taxon>Eukaryota</taxon>
        <taxon>Fungi</taxon>
        <taxon>Dikarya</taxon>
        <taxon>Ascomycota</taxon>
        <taxon>Pezizomycotina</taxon>
        <taxon>Sordariomycetes</taxon>
        <taxon>Sordariomycetidae</taxon>
        <taxon>Sordariales</taxon>
        <taxon>Chaetomiaceae</taxon>
        <taxon>Chaetomium</taxon>
    </lineage>
</organism>
<feature type="compositionally biased region" description="Pro residues" evidence="1">
    <location>
        <begin position="1085"/>
        <end position="1107"/>
    </location>
</feature>
<gene>
    <name evidence="2" type="ORF">B0H64DRAFT_227428</name>
</gene>
<feature type="compositionally biased region" description="Polar residues" evidence="1">
    <location>
        <begin position="611"/>
        <end position="642"/>
    </location>
</feature>
<feature type="compositionally biased region" description="Polar residues" evidence="1">
    <location>
        <begin position="746"/>
        <end position="757"/>
    </location>
</feature>
<feature type="compositionally biased region" description="Low complexity" evidence="1">
    <location>
        <begin position="341"/>
        <end position="356"/>
    </location>
</feature>
<feature type="region of interest" description="Disordered" evidence="1">
    <location>
        <begin position="318"/>
        <end position="393"/>
    </location>
</feature>
<sequence>MNRFRTKKRAKDDLAAGRSSEDSEQSSLSFFRKGKKAQQEEVKQEIDLSKALPTNDDFRTSLLMNNLSARFSMLREQDDPSTKIGKASDDSVLYTKRQSRLADFGFGAGGLSDIAEVESVRGPNLLRTTSVASDDPDSANGGSVLARSRPTEGNVLFGGRQKIYKIPAASGGGMSGRAVYEEDVAMSAFQKWRQTERDRTLDGLNGTRSDEAEEEPHTRSESPPLMSYRRKRETASTTSSNSIMARNSTAATSVTSQAAGAIKDWQPAPSVSSSAVASPIPERNVTRTRRLYEQGFNQESNEHQGSVLSRIEALTRPRPFGTKATDTPPQTDGTRTILTKTSAPSLRSLSPASTSRPIGALDLGNRVKADSKPSNLGGLPPLSPPVSETGEQPILSKDVGNATATGIFQKSSQPYDESQYVQRQLQLQQGRETPTQRHRAESNGRNTPVSGDHETKPAAIGARPPPPNAALPPTPIAEAEPSQATAVNPAGLTVPGESHIERPSDEDHPAFRQSALPTPLAVGAKPSREPSPILKKAVPVTNSQKPSPTDSPTLGPASGLSGLVRQHLRTESVESTLGDTGFDASAAGSRYNLDAKSPSLLSEPGPALSPWPSSDQDWLGSHSGNGAETTPGGSEGESQSNRENSDSRTVDRASTATEDETDGFANQLANARRRVREKLTSYVESDSSRATSPLLLPTDPPSLSTQTPNPLGIVKPKSSRGSLMDRSRNTVTGQSKGLKILGLGSATMSTSPQPSKQSFEEKEFPFPSLETMKEEAPRDNVPQRGHKISDAESYTESDPAKDNDEDGNTHPGLRAFRQARRDLQKRKELETLARHQASQTSQSPDEAPEQRNGMHSAAARVPRQRTPSRERRPPPVTYKQRAPSDDQSYSSPGAMRPSGERSRSGSETSGGRSNSRPPRLRTNTNNGPHDQLGAPNPGRPMMRSPGLPGTDIKNSPVMPPYPYPSRGAPSPSQSPHPDRSRSAANLALHTGRPGLDPHSGQPSPISPMGLPSPSPYTMGLPASPIGTPTSFGPRPRLPSASQSPALGPVNGAMPHQMRRPVDKREISEPTFVMSTSRVPTTTLPHHPPQHPAHSQYPPPPSQPPPMVPGRGPRSRSNSRAAGPAPPLPPINPRRRREDSRPRAPHEDNETAAPRLPHADNGTSWIDIGAGSEDEGGDKSDQRRRLRKPHPDMQAAPSSRPFPGRSRESSPPLMANGPAASRSAANHGNGNGMGVPGGMI</sequence>
<feature type="compositionally biased region" description="Polar residues" evidence="1">
    <location>
        <begin position="235"/>
        <end position="247"/>
    </location>
</feature>
<dbReference type="EMBL" id="JAUEPN010000007">
    <property type="protein sequence ID" value="KAK3292365.1"/>
    <property type="molecule type" value="Genomic_DNA"/>
</dbReference>
<comment type="caution">
    <text evidence="2">The sequence shown here is derived from an EMBL/GenBank/DDBJ whole genome shotgun (WGS) entry which is preliminary data.</text>
</comment>
<feature type="compositionally biased region" description="Low complexity" evidence="1">
    <location>
        <begin position="691"/>
        <end position="708"/>
    </location>
</feature>
<feature type="region of interest" description="Disordered" evidence="1">
    <location>
        <begin position="1"/>
        <end position="36"/>
    </location>
</feature>
<feature type="compositionally biased region" description="Low complexity" evidence="1">
    <location>
        <begin position="905"/>
        <end position="916"/>
    </location>
</feature>
<feature type="compositionally biased region" description="Basic and acidic residues" evidence="1">
    <location>
        <begin position="10"/>
        <end position="21"/>
    </location>
</feature>
<evidence type="ECO:0000313" key="3">
    <source>
        <dbReference type="Proteomes" id="UP001278766"/>
    </source>
</evidence>
<dbReference type="GeneID" id="87836621"/>
<evidence type="ECO:0000256" key="1">
    <source>
        <dbReference type="SAM" id="MobiDB-lite"/>
    </source>
</evidence>
<evidence type="ECO:0000313" key="2">
    <source>
        <dbReference type="EMBL" id="KAK3292365.1"/>
    </source>
</evidence>
<feature type="compositionally biased region" description="Low complexity" evidence="1">
    <location>
        <begin position="419"/>
        <end position="429"/>
    </location>
</feature>
<name>A0AAE0H9V8_9PEZI</name>
<feature type="compositionally biased region" description="Basic and acidic residues" evidence="1">
    <location>
        <begin position="498"/>
        <end position="510"/>
    </location>
</feature>
<protein>
    <submittedName>
        <fullName evidence="2">Uncharacterized protein</fullName>
    </submittedName>
</protein>
<keyword evidence="3" id="KW-1185">Reference proteome</keyword>
<dbReference type="RefSeq" id="XP_062655879.1">
    <property type="nucleotide sequence ID" value="XM_062799673.1"/>
</dbReference>
<feature type="region of interest" description="Disordered" evidence="1">
    <location>
        <begin position="196"/>
        <end position="248"/>
    </location>
</feature>
<feature type="compositionally biased region" description="Basic and acidic residues" evidence="1">
    <location>
        <begin position="819"/>
        <end position="833"/>
    </location>
</feature>
<reference evidence="2" key="2">
    <citation type="submission" date="2023-06" db="EMBL/GenBank/DDBJ databases">
        <authorList>
            <consortium name="Lawrence Berkeley National Laboratory"/>
            <person name="Haridas S."/>
            <person name="Hensen N."/>
            <person name="Bonometti L."/>
            <person name="Westerberg I."/>
            <person name="Brannstrom I.O."/>
            <person name="Guillou S."/>
            <person name="Cros-Aarteil S."/>
            <person name="Calhoun S."/>
            <person name="Kuo A."/>
            <person name="Mondo S."/>
            <person name="Pangilinan J."/>
            <person name="Riley R."/>
            <person name="Labutti K."/>
            <person name="Andreopoulos B."/>
            <person name="Lipzen A."/>
            <person name="Chen C."/>
            <person name="Yanf M."/>
            <person name="Daum C."/>
            <person name="Ng V."/>
            <person name="Clum A."/>
            <person name="Steindorff A."/>
            <person name="Ohm R."/>
            <person name="Martin F."/>
            <person name="Silar P."/>
            <person name="Natvig D."/>
            <person name="Lalanne C."/>
            <person name="Gautier V."/>
            <person name="Ament-Velasquez S.L."/>
            <person name="Kruys A."/>
            <person name="Hutchinson M.I."/>
            <person name="Powell A.J."/>
            <person name="Barry K."/>
            <person name="Miller A.N."/>
            <person name="Grigoriev I.V."/>
            <person name="Debuchy R."/>
            <person name="Gladieux P."/>
            <person name="Thoren M.H."/>
            <person name="Johannesson H."/>
        </authorList>
    </citation>
    <scope>NUCLEOTIDE SEQUENCE</scope>
    <source>
        <strain evidence="2">CBS 168.71</strain>
    </source>
</reference>
<feature type="compositionally biased region" description="Low complexity" evidence="1">
    <location>
        <begin position="1108"/>
        <end position="1122"/>
    </location>
</feature>
<dbReference type="Proteomes" id="UP001278766">
    <property type="component" value="Unassembled WGS sequence"/>
</dbReference>
<feature type="compositionally biased region" description="Basic and acidic residues" evidence="1">
    <location>
        <begin position="1135"/>
        <end position="1148"/>
    </location>
</feature>
<feature type="compositionally biased region" description="Polar residues" evidence="1">
    <location>
        <begin position="540"/>
        <end position="552"/>
    </location>
</feature>
<feature type="compositionally biased region" description="Polar residues" evidence="1">
    <location>
        <begin position="1072"/>
        <end position="1083"/>
    </location>
</feature>
<feature type="compositionally biased region" description="Polar residues" evidence="1">
    <location>
        <begin position="324"/>
        <end position="340"/>
    </location>
</feature>
<feature type="region of interest" description="Disordered" evidence="1">
    <location>
        <begin position="128"/>
        <end position="147"/>
    </location>
</feature>
<feature type="compositionally biased region" description="Gly residues" evidence="1">
    <location>
        <begin position="1228"/>
        <end position="1239"/>
    </location>
</feature>
<dbReference type="AlphaFoldDB" id="A0AAE0H9V8"/>